<dbReference type="InterPro" id="IPR027417">
    <property type="entry name" value="P-loop_NTPase"/>
</dbReference>
<evidence type="ECO:0000313" key="2">
    <source>
        <dbReference type="EMBL" id="MCB2408842.1"/>
    </source>
</evidence>
<name>A0ABS8AUW8_9BACT</name>
<dbReference type="SUPFAM" id="SSF53167">
    <property type="entry name" value="Purine and uridine phosphorylases"/>
    <property type="match status" value="1"/>
</dbReference>
<dbReference type="Pfam" id="PF01048">
    <property type="entry name" value="PNP_UDP_1"/>
    <property type="match status" value="1"/>
</dbReference>
<dbReference type="SUPFAM" id="SSF52540">
    <property type="entry name" value="P-loop containing nucleoside triphosphate hydrolases"/>
    <property type="match status" value="1"/>
</dbReference>
<gene>
    <name evidence="2" type="ORF">LGH74_12710</name>
</gene>
<organism evidence="2 3">
    <name type="scientific">Hymenobacter lucidus</name>
    <dbReference type="NCBI Taxonomy" id="2880930"/>
    <lineage>
        <taxon>Bacteria</taxon>
        <taxon>Pseudomonadati</taxon>
        <taxon>Bacteroidota</taxon>
        <taxon>Cytophagia</taxon>
        <taxon>Cytophagales</taxon>
        <taxon>Hymenobacteraceae</taxon>
        <taxon>Hymenobacter</taxon>
    </lineage>
</organism>
<evidence type="ECO:0000313" key="3">
    <source>
        <dbReference type="Proteomes" id="UP001165296"/>
    </source>
</evidence>
<comment type="caution">
    <text evidence="2">The sequence shown here is derived from an EMBL/GenBank/DDBJ whole genome shotgun (WGS) entry which is preliminary data.</text>
</comment>
<dbReference type="InterPro" id="IPR035994">
    <property type="entry name" value="Nucleoside_phosphorylase_sf"/>
</dbReference>
<protein>
    <recommendedName>
        <fullName evidence="1">Nucleoside phosphorylase domain-containing protein</fullName>
    </recommendedName>
</protein>
<accession>A0ABS8AUW8</accession>
<reference evidence="2" key="1">
    <citation type="submission" date="2021-10" db="EMBL/GenBank/DDBJ databases">
        <authorList>
            <person name="Dean J.D."/>
            <person name="Kim M.K."/>
            <person name="Newey C.N."/>
            <person name="Stoker T.S."/>
            <person name="Thompson D.W."/>
            <person name="Grose J.H."/>
        </authorList>
    </citation>
    <scope>NUCLEOTIDE SEQUENCE</scope>
    <source>
        <strain evidence="2">BT178</strain>
    </source>
</reference>
<dbReference type="InterPro" id="IPR000845">
    <property type="entry name" value="Nucleoside_phosphorylase_d"/>
</dbReference>
<dbReference type="PANTHER" id="PTHR46832:SF1">
    <property type="entry name" value="5'-METHYLTHIOADENOSINE_S-ADENOSYLHOMOCYSTEINE NUCLEOSIDASE"/>
    <property type="match status" value="1"/>
</dbReference>
<feature type="domain" description="Nucleoside phosphorylase" evidence="1">
    <location>
        <begin position="58"/>
        <end position="252"/>
    </location>
</feature>
<keyword evidence="3" id="KW-1185">Reference proteome</keyword>
<dbReference type="PANTHER" id="PTHR46832">
    <property type="entry name" value="5'-METHYLTHIOADENOSINE/S-ADENOSYLHOMOCYSTEINE NUCLEOSIDASE"/>
    <property type="match status" value="1"/>
</dbReference>
<dbReference type="RefSeq" id="WP_226176279.1">
    <property type="nucleotide sequence ID" value="NZ_JAJADR010000003.1"/>
</dbReference>
<evidence type="ECO:0000259" key="1">
    <source>
        <dbReference type="Pfam" id="PF01048"/>
    </source>
</evidence>
<sequence>MNIEDPYLHINTADFEKIKGKLQLVLITVTKIETTCLHEKLSPITGSESILVYQKDIMTYYIGVFGIYIVCHVESRMGSIGVGASVLTTRLAIEHISPEAIIMIGIAFGVDDKKQRIGDVLVSEQIISYEVKKVGRLKTEYRGSKHMSSVLLINRFANIKDWKFSIGSRRLSNVIFGDILSGEVLVDNIKYRNNIIRQFPTAIGGEMEGAGLVSSAYSFNKSWILVKGICDFADGDKAKDKVKRQKLAARAAVDLCHSVFSLDSFSDLDIHAIAPIVSLPKVIDIKKVSDALFNQYSQDIEMYYIEREQDDFICNLISSEANIWVYGGSGYGKTSLVYRNLISKGIHVIDLSLCDADILSSFEYINSKLLEQVNVSDKFKPQNIMQAIDVVSSTLNRYYQGKYIVFEEMPVDENDVDFVKYIFSLMIKHVNAFPRSTVRFACTSIGNPKLVAVGVNAKIHERIRFHELCKWDEKDMLRLLNLIQQSLSFQLLSENAAELLRESNGNPRFLKRFIYHFLVYNKANSALFNISLNEFKSNF</sequence>
<dbReference type="Proteomes" id="UP001165296">
    <property type="component" value="Unassembled WGS sequence"/>
</dbReference>
<proteinExistence type="predicted"/>
<dbReference type="EMBL" id="JAJADR010000003">
    <property type="protein sequence ID" value="MCB2408842.1"/>
    <property type="molecule type" value="Genomic_DNA"/>
</dbReference>
<dbReference type="Gene3D" id="3.40.50.1580">
    <property type="entry name" value="Nucleoside phosphorylase domain"/>
    <property type="match status" value="1"/>
</dbReference>